<comment type="caution">
    <text evidence="2">The sequence shown here is derived from an EMBL/GenBank/DDBJ whole genome shotgun (WGS) entry which is preliminary data.</text>
</comment>
<dbReference type="OrthoDB" id="408631at2759"/>
<sequence>MTIQNDSTAQLQQGTYKDSSSVAHRSFLNIPYGQFGSFLLMFTIYSKPPVGNLTIAATLQEVYPIDALDGSTKCALSSIIAGQHFSGPARETARALSRNEDLLQPSRRIYFYLFNSPMEKNARFSLGVHHANEIYFVFNQVQHLNESEQKVARTISSYQMGFASNGVPSPDWVSFEADHETRLVFEPEGLVRQEIVDDEPINDCFSGKIILRPMQ</sequence>
<dbReference type="EMBL" id="MCFE01000936">
    <property type="protein sequence ID" value="ORX76504.1"/>
    <property type="molecule type" value="Genomic_DNA"/>
</dbReference>
<dbReference type="Proteomes" id="UP000193498">
    <property type="component" value="Unassembled WGS sequence"/>
</dbReference>
<dbReference type="InParanoid" id="A0A1Y1WTN6"/>
<proteinExistence type="predicted"/>
<dbReference type="AlphaFoldDB" id="A0A1Y1WTN6"/>
<evidence type="ECO:0000313" key="2">
    <source>
        <dbReference type="EMBL" id="ORX76504.1"/>
    </source>
</evidence>
<feature type="domain" description="Carboxylesterase type B" evidence="1">
    <location>
        <begin position="57"/>
        <end position="184"/>
    </location>
</feature>
<accession>A0A1Y1WTN6</accession>
<dbReference type="SUPFAM" id="SSF53474">
    <property type="entry name" value="alpha/beta-Hydrolases"/>
    <property type="match status" value="1"/>
</dbReference>
<keyword evidence="3" id="KW-1185">Reference proteome</keyword>
<dbReference type="Pfam" id="PF00135">
    <property type="entry name" value="COesterase"/>
    <property type="match status" value="1"/>
</dbReference>
<organism evidence="2 3">
    <name type="scientific">Basidiobolus meristosporus CBS 931.73</name>
    <dbReference type="NCBI Taxonomy" id="1314790"/>
    <lineage>
        <taxon>Eukaryota</taxon>
        <taxon>Fungi</taxon>
        <taxon>Fungi incertae sedis</taxon>
        <taxon>Zoopagomycota</taxon>
        <taxon>Entomophthoromycotina</taxon>
        <taxon>Basidiobolomycetes</taxon>
        <taxon>Basidiobolales</taxon>
        <taxon>Basidiobolaceae</taxon>
        <taxon>Basidiobolus</taxon>
    </lineage>
</organism>
<name>A0A1Y1WTN6_9FUNG</name>
<dbReference type="InterPro" id="IPR002018">
    <property type="entry name" value="CarbesteraseB"/>
</dbReference>
<dbReference type="InterPro" id="IPR029058">
    <property type="entry name" value="AB_hydrolase_fold"/>
</dbReference>
<evidence type="ECO:0000259" key="1">
    <source>
        <dbReference type="Pfam" id="PF00135"/>
    </source>
</evidence>
<gene>
    <name evidence="2" type="ORF">K493DRAFT_309018</name>
</gene>
<dbReference type="Gene3D" id="3.40.50.1820">
    <property type="entry name" value="alpha/beta hydrolase"/>
    <property type="match status" value="1"/>
</dbReference>
<protein>
    <recommendedName>
        <fullName evidence="1">Carboxylesterase type B domain-containing protein</fullName>
    </recommendedName>
</protein>
<evidence type="ECO:0000313" key="3">
    <source>
        <dbReference type="Proteomes" id="UP000193498"/>
    </source>
</evidence>
<reference evidence="2 3" key="1">
    <citation type="submission" date="2016-07" db="EMBL/GenBank/DDBJ databases">
        <title>Pervasive Adenine N6-methylation of Active Genes in Fungi.</title>
        <authorList>
            <consortium name="DOE Joint Genome Institute"/>
            <person name="Mondo S.J."/>
            <person name="Dannebaum R.O."/>
            <person name="Kuo R.C."/>
            <person name="Labutti K."/>
            <person name="Haridas S."/>
            <person name="Kuo A."/>
            <person name="Salamov A."/>
            <person name="Ahrendt S.R."/>
            <person name="Lipzen A."/>
            <person name="Sullivan W."/>
            <person name="Andreopoulos W.B."/>
            <person name="Clum A."/>
            <person name="Lindquist E."/>
            <person name="Daum C."/>
            <person name="Ramamoorthy G.K."/>
            <person name="Gryganskyi A."/>
            <person name="Culley D."/>
            <person name="Magnuson J.K."/>
            <person name="James T.Y."/>
            <person name="O'Malley M.A."/>
            <person name="Stajich J.E."/>
            <person name="Spatafora J.W."/>
            <person name="Visel A."/>
            <person name="Grigoriev I.V."/>
        </authorList>
    </citation>
    <scope>NUCLEOTIDE SEQUENCE [LARGE SCALE GENOMIC DNA]</scope>
    <source>
        <strain evidence="2 3">CBS 931.73</strain>
    </source>
</reference>